<evidence type="ECO:0000256" key="1">
    <source>
        <dbReference type="ARBA" id="ARBA00009013"/>
    </source>
</evidence>
<dbReference type="RefSeq" id="WP_345620768.1">
    <property type="nucleotide sequence ID" value="NZ_BAABIG010000033.1"/>
</dbReference>
<evidence type="ECO:0000313" key="4">
    <source>
        <dbReference type="EMBL" id="GAA4803614.1"/>
    </source>
</evidence>
<dbReference type="Pfam" id="PF01740">
    <property type="entry name" value="STAS"/>
    <property type="match status" value="1"/>
</dbReference>
<dbReference type="NCBIfam" id="TIGR00377">
    <property type="entry name" value="ant_ant_sig"/>
    <property type="match status" value="1"/>
</dbReference>
<dbReference type="Gene3D" id="3.30.750.24">
    <property type="entry name" value="STAS domain"/>
    <property type="match status" value="1"/>
</dbReference>
<reference evidence="5" key="1">
    <citation type="journal article" date="2019" name="Int. J. Syst. Evol. Microbiol.">
        <title>The Global Catalogue of Microorganisms (GCM) 10K type strain sequencing project: providing services to taxonomists for standard genome sequencing and annotation.</title>
        <authorList>
            <consortium name="The Broad Institute Genomics Platform"/>
            <consortium name="The Broad Institute Genome Sequencing Center for Infectious Disease"/>
            <person name="Wu L."/>
            <person name="Ma J."/>
        </authorList>
    </citation>
    <scope>NUCLEOTIDE SEQUENCE [LARGE SCALE GENOMIC DNA]</scope>
    <source>
        <strain evidence="5">JCM 18081</strain>
    </source>
</reference>
<name>A0ABP9C688_9ACTN</name>
<protein>
    <recommendedName>
        <fullName evidence="2">Anti-sigma factor antagonist</fullName>
    </recommendedName>
</protein>
<dbReference type="Proteomes" id="UP001501265">
    <property type="component" value="Unassembled WGS sequence"/>
</dbReference>
<dbReference type="SUPFAM" id="SSF52091">
    <property type="entry name" value="SpoIIaa-like"/>
    <property type="match status" value="1"/>
</dbReference>
<accession>A0ABP9C688</accession>
<organism evidence="4 5">
    <name type="scientific">Streptomyces ziwulingensis</name>
    <dbReference type="NCBI Taxonomy" id="1045501"/>
    <lineage>
        <taxon>Bacteria</taxon>
        <taxon>Bacillati</taxon>
        <taxon>Actinomycetota</taxon>
        <taxon>Actinomycetes</taxon>
        <taxon>Kitasatosporales</taxon>
        <taxon>Streptomycetaceae</taxon>
        <taxon>Streptomyces</taxon>
    </lineage>
</organism>
<keyword evidence="5" id="KW-1185">Reference proteome</keyword>
<evidence type="ECO:0000259" key="3">
    <source>
        <dbReference type="PROSITE" id="PS50801"/>
    </source>
</evidence>
<comment type="similarity">
    <text evidence="1 2">Belongs to the anti-sigma-factor antagonist family.</text>
</comment>
<dbReference type="CDD" id="cd07043">
    <property type="entry name" value="STAS_anti-anti-sigma_factors"/>
    <property type="match status" value="1"/>
</dbReference>
<gene>
    <name evidence="4" type="ORF">GCM10023220_36140</name>
</gene>
<dbReference type="InterPro" id="IPR036513">
    <property type="entry name" value="STAS_dom_sf"/>
</dbReference>
<evidence type="ECO:0000313" key="5">
    <source>
        <dbReference type="Proteomes" id="UP001501265"/>
    </source>
</evidence>
<dbReference type="InterPro" id="IPR003658">
    <property type="entry name" value="Anti-sigma_ant"/>
</dbReference>
<dbReference type="PANTHER" id="PTHR33495:SF2">
    <property type="entry name" value="ANTI-SIGMA FACTOR ANTAGONIST TM_1081-RELATED"/>
    <property type="match status" value="1"/>
</dbReference>
<comment type="caution">
    <text evidence="4">The sequence shown here is derived from an EMBL/GenBank/DDBJ whole genome shotgun (WGS) entry which is preliminary data.</text>
</comment>
<dbReference type="PROSITE" id="PS50801">
    <property type="entry name" value="STAS"/>
    <property type="match status" value="1"/>
</dbReference>
<dbReference type="InterPro" id="IPR002645">
    <property type="entry name" value="STAS_dom"/>
</dbReference>
<proteinExistence type="inferred from homology"/>
<evidence type="ECO:0000256" key="2">
    <source>
        <dbReference type="RuleBase" id="RU003749"/>
    </source>
</evidence>
<feature type="domain" description="STAS" evidence="3">
    <location>
        <begin position="19"/>
        <end position="116"/>
    </location>
</feature>
<dbReference type="PANTHER" id="PTHR33495">
    <property type="entry name" value="ANTI-SIGMA FACTOR ANTAGONIST TM_1081-RELATED-RELATED"/>
    <property type="match status" value="1"/>
</dbReference>
<dbReference type="EMBL" id="BAABIG010000033">
    <property type="protein sequence ID" value="GAA4803614.1"/>
    <property type="molecule type" value="Genomic_DNA"/>
</dbReference>
<sequence length="119" mass="12690">MRVPISGVERSADAGTWAVLTLRGETDLAIAPLLRAAVDELVAEDRVHLVWDLADVTFMDSAGLGIMAYAMRSAEARRGELRLAQVCAQVRKLLELTGLDTVVGMYPDVASAAAGPVPR</sequence>